<evidence type="ECO:0000313" key="2">
    <source>
        <dbReference type="Proteomes" id="UP001165960"/>
    </source>
</evidence>
<evidence type="ECO:0000313" key="1">
    <source>
        <dbReference type="EMBL" id="KAJ9058721.1"/>
    </source>
</evidence>
<dbReference type="EMBL" id="QTSX02005710">
    <property type="protein sequence ID" value="KAJ9058721.1"/>
    <property type="molecule type" value="Genomic_DNA"/>
</dbReference>
<sequence>MTFNINTSNVQTAGILIALTAFSLRLVRSGDHLPWYTRLLGIFHPIYPIQGEVEEGFEAVIEKFRENFALGSEVGASIAVFSHGKKVVELYGGFKDFEKKIPYTRDTLQLVYSTSKVMESVAIARLVDQGYLKYEDKISSIWPEFGTKNKNDVTVEDMLRHEGGVAYFSDPQPTFEDLLDEEKLGRLLAEQPHLWEGKKVRCYHALSRGWCLNEISRRVHPLKRTLGEIYINEINPLLNTEFYLGLSETNMDRRSTWYNVKMVDILSGLILPDFILGSKACSELKIGMLKKGSPYYNINKPRSAIKDYENSEEIHKAEMPSSNGFTNALSLAKVTSCFANKGVCEEAVLISEEGINNAIADCIEEYDTCIFTKTCFSRGGFGLFTFPECGEDVKFYGWPGKGGSFTVFSPEYNFSFAYVMNGAGLSFLTGGRAKDLLVVAFQAHIKLNRNMRESST</sequence>
<keyword evidence="2" id="KW-1185">Reference proteome</keyword>
<proteinExistence type="predicted"/>
<comment type="caution">
    <text evidence="1">The sequence shown here is derived from an EMBL/GenBank/DDBJ whole genome shotgun (WGS) entry which is preliminary data.</text>
</comment>
<gene>
    <name evidence="1" type="ORF">DSO57_1009554</name>
</gene>
<name>A0ACC2S8U8_9FUNG</name>
<reference evidence="1" key="1">
    <citation type="submission" date="2022-04" db="EMBL/GenBank/DDBJ databases">
        <title>Genome of the entomopathogenic fungus Entomophthora muscae.</title>
        <authorList>
            <person name="Elya C."/>
            <person name="Lovett B.R."/>
            <person name="Lee E."/>
            <person name="Macias A.M."/>
            <person name="Hajek A.E."/>
            <person name="De Bivort B.L."/>
            <person name="Kasson M.T."/>
            <person name="De Fine Licht H.H."/>
            <person name="Stajich J.E."/>
        </authorList>
    </citation>
    <scope>NUCLEOTIDE SEQUENCE</scope>
    <source>
        <strain evidence="1">Berkeley</strain>
    </source>
</reference>
<organism evidence="1 2">
    <name type="scientific">Entomophthora muscae</name>
    <dbReference type="NCBI Taxonomy" id="34485"/>
    <lineage>
        <taxon>Eukaryota</taxon>
        <taxon>Fungi</taxon>
        <taxon>Fungi incertae sedis</taxon>
        <taxon>Zoopagomycota</taxon>
        <taxon>Entomophthoromycotina</taxon>
        <taxon>Entomophthoromycetes</taxon>
        <taxon>Entomophthorales</taxon>
        <taxon>Entomophthoraceae</taxon>
        <taxon>Entomophthora</taxon>
    </lineage>
</organism>
<accession>A0ACC2S8U8</accession>
<dbReference type="Proteomes" id="UP001165960">
    <property type="component" value="Unassembled WGS sequence"/>
</dbReference>
<protein>
    <submittedName>
        <fullName evidence="1">Uncharacterized protein</fullName>
    </submittedName>
</protein>